<dbReference type="AlphaFoldDB" id="B9ERJ7"/>
<dbReference type="Proteomes" id="UP000001423">
    <property type="component" value="Chromosome"/>
</dbReference>
<reference evidence="1 2" key="1">
    <citation type="journal article" date="2003" name="Nature">
        <title>Genome divergence in two Prochlorococcus ecotypes reflects oceanic niche differentiation.</title>
        <authorList>
            <person name="Rocap G."/>
            <person name="Larimer F.W."/>
            <person name="Lamerdin J.E."/>
            <person name="Malfatti S."/>
            <person name="Chain P."/>
            <person name="Ahlgren N.A."/>
            <person name="Arellano A."/>
            <person name="Coleman M."/>
            <person name="Hauser L."/>
            <person name="Hess W.R."/>
            <person name="Johnson Z.I."/>
            <person name="Land M.L."/>
            <person name="Lindell D."/>
            <person name="Post A.F."/>
            <person name="Regala W."/>
            <person name="Shah M."/>
            <person name="Shaw S.L."/>
            <person name="Steglich C."/>
            <person name="Sullivan M.B."/>
            <person name="Ting C.S."/>
            <person name="Tolonen A."/>
            <person name="Webb E.A."/>
            <person name="Zinser E.R."/>
            <person name="Chisholm S.W."/>
        </authorList>
    </citation>
    <scope>NUCLEOTIDE SEQUENCE [LARGE SCALE GENOMIC DNA]</scope>
    <source>
        <strain evidence="2">MIT 9313</strain>
    </source>
</reference>
<dbReference type="KEGG" id="pmt:PMT_2577"/>
<accession>B9ERJ7</accession>
<gene>
    <name evidence="1" type="ordered locus">PMT_2577</name>
</gene>
<name>B9ERJ7_PROMM</name>
<proteinExistence type="predicted"/>
<organism evidence="1 2">
    <name type="scientific">Prochlorococcus marinus (strain MIT 9313)</name>
    <dbReference type="NCBI Taxonomy" id="74547"/>
    <lineage>
        <taxon>Bacteria</taxon>
        <taxon>Bacillati</taxon>
        <taxon>Cyanobacteriota</taxon>
        <taxon>Cyanophyceae</taxon>
        <taxon>Synechococcales</taxon>
        <taxon>Prochlorococcaceae</taxon>
        <taxon>Prochlorococcus</taxon>
    </lineage>
</organism>
<dbReference type="HOGENOM" id="CLU_2864271_0_0_3"/>
<protein>
    <submittedName>
        <fullName evidence="1">Uncharacterized protein</fullName>
    </submittedName>
</protein>
<sequence>MTYILLDPNQALFITVATAKGVELIQNPYSASQAAKIIIHSQELGRFVESLSNINYLNSHKLLR</sequence>
<evidence type="ECO:0000313" key="1">
    <source>
        <dbReference type="EMBL" id="CAX32096.1"/>
    </source>
</evidence>
<evidence type="ECO:0000313" key="2">
    <source>
        <dbReference type="Proteomes" id="UP000001423"/>
    </source>
</evidence>
<keyword evidence="2" id="KW-1185">Reference proteome</keyword>
<dbReference type="EMBL" id="BX548175">
    <property type="protein sequence ID" value="CAX32096.1"/>
    <property type="molecule type" value="Genomic_DNA"/>
</dbReference>